<feature type="compositionally biased region" description="Basic and acidic residues" evidence="1">
    <location>
        <begin position="18"/>
        <end position="31"/>
    </location>
</feature>
<dbReference type="EMBL" id="FMAI01000008">
    <property type="protein sequence ID" value="SCB40259.1"/>
    <property type="molecule type" value="Genomic_DNA"/>
</dbReference>
<evidence type="ECO:0000313" key="3">
    <source>
        <dbReference type="Proteomes" id="UP000199184"/>
    </source>
</evidence>
<sequence length="207" mass="23566">MGREACALAPPSSSSNHHTCDRTKINTHKADTGPGLHAGALLSPNHPATFRPRWLQAGWSPAKLAEFVRDVYLTPGRTYPTAASYIYAMEKGADHPYAVETLASLRAPGFNMPPFSRPVPKQYEWDGPENPEHTPELRADIEVMSRLWRNRQAVKRDQPWPTEYPPIPRALLKRLYRLRNRYHSLEDTLQLEGLQRYAEPPAKLVQH</sequence>
<evidence type="ECO:0000256" key="1">
    <source>
        <dbReference type="SAM" id="MobiDB-lite"/>
    </source>
</evidence>
<organism evidence="2 3">
    <name type="scientific">Bradyrhizobium shewense</name>
    <dbReference type="NCBI Taxonomy" id="1761772"/>
    <lineage>
        <taxon>Bacteria</taxon>
        <taxon>Pseudomonadati</taxon>
        <taxon>Pseudomonadota</taxon>
        <taxon>Alphaproteobacteria</taxon>
        <taxon>Hyphomicrobiales</taxon>
        <taxon>Nitrobacteraceae</taxon>
        <taxon>Bradyrhizobium</taxon>
    </lineage>
</organism>
<evidence type="ECO:0000313" key="2">
    <source>
        <dbReference type="EMBL" id="SCB40259.1"/>
    </source>
</evidence>
<gene>
    <name evidence="2" type="ORF">GA0061098_1008105</name>
</gene>
<name>A0A1C3WJX1_9BRAD</name>
<feature type="region of interest" description="Disordered" evidence="1">
    <location>
        <begin position="1"/>
        <end position="35"/>
    </location>
</feature>
<protein>
    <submittedName>
        <fullName evidence="2">Uncharacterized protein</fullName>
    </submittedName>
</protein>
<accession>A0A1C3WJX1</accession>
<proteinExistence type="predicted"/>
<dbReference type="Proteomes" id="UP000199184">
    <property type="component" value="Unassembled WGS sequence"/>
</dbReference>
<keyword evidence="3" id="KW-1185">Reference proteome</keyword>
<reference evidence="3" key="1">
    <citation type="submission" date="2016-08" db="EMBL/GenBank/DDBJ databases">
        <authorList>
            <person name="Varghese N."/>
            <person name="Submissions Spin"/>
        </authorList>
    </citation>
    <scope>NUCLEOTIDE SEQUENCE [LARGE SCALE GENOMIC DNA]</scope>
    <source>
        <strain evidence="3">ERR11</strain>
    </source>
</reference>
<dbReference type="AlphaFoldDB" id="A0A1C3WJX1"/>